<dbReference type="EnsemblMetazoa" id="XM_031926699">
    <property type="protein sequence ID" value="XP_031782559"/>
    <property type="gene ID" value="LOC116416811"/>
</dbReference>
<protein>
    <submittedName>
        <fullName evidence="1">Uncharacterized protein</fullName>
    </submittedName>
</protein>
<dbReference type="Proteomes" id="UP000002358">
    <property type="component" value="Chromosome 3"/>
</dbReference>
<dbReference type="RefSeq" id="XP_031782559.1">
    <property type="nucleotide sequence ID" value="XM_031926699.1"/>
</dbReference>
<reference evidence="1" key="1">
    <citation type="submission" date="2021-01" db="UniProtKB">
        <authorList>
            <consortium name="EnsemblMetazoa"/>
        </authorList>
    </citation>
    <scope>IDENTIFICATION</scope>
</reference>
<sequence>MDKRIAYIICLMMIGCYSSTLNRNRRQLELDYETTTVPYENTEDEEIYFPEDISTVANFDVPEYVQNTESQNDTDLTPEDLLLESIILSFMESDHNFEDIPENLATLQPKVSEPFLTSFLTQREQLNDQIRNPGHDIENVSGKSILFDVWSDPIINAESNIQKINQKKRNVLKKDEGANAFTRRYSAKYLDEFTQNMDILKKKTQSKYYARYAENFPDEPAEKLMLQKNTKIRKKSQE</sequence>
<dbReference type="GeneID" id="116416811"/>
<dbReference type="AlphaFoldDB" id="A0A7M7Q8R0"/>
<dbReference type="KEGG" id="nvi:116416811"/>
<accession>A0A7M7Q8R0</accession>
<evidence type="ECO:0000313" key="2">
    <source>
        <dbReference type="Proteomes" id="UP000002358"/>
    </source>
</evidence>
<organism evidence="1 2">
    <name type="scientific">Nasonia vitripennis</name>
    <name type="common">Parasitic wasp</name>
    <dbReference type="NCBI Taxonomy" id="7425"/>
    <lineage>
        <taxon>Eukaryota</taxon>
        <taxon>Metazoa</taxon>
        <taxon>Ecdysozoa</taxon>
        <taxon>Arthropoda</taxon>
        <taxon>Hexapoda</taxon>
        <taxon>Insecta</taxon>
        <taxon>Pterygota</taxon>
        <taxon>Neoptera</taxon>
        <taxon>Endopterygota</taxon>
        <taxon>Hymenoptera</taxon>
        <taxon>Apocrita</taxon>
        <taxon>Proctotrupomorpha</taxon>
        <taxon>Chalcidoidea</taxon>
        <taxon>Pteromalidae</taxon>
        <taxon>Pteromalinae</taxon>
        <taxon>Nasonia</taxon>
    </lineage>
</organism>
<dbReference type="InParanoid" id="A0A7M7Q8R0"/>
<keyword evidence="2" id="KW-1185">Reference proteome</keyword>
<dbReference type="PROSITE" id="PS51257">
    <property type="entry name" value="PROKAR_LIPOPROTEIN"/>
    <property type="match status" value="1"/>
</dbReference>
<evidence type="ECO:0000313" key="1">
    <source>
        <dbReference type="EnsemblMetazoa" id="XP_031782559"/>
    </source>
</evidence>
<proteinExistence type="predicted"/>
<name>A0A7M7Q8R0_NASVI</name>